<protein>
    <submittedName>
        <fullName evidence="2">Reverse transcriptase</fullName>
    </submittedName>
</protein>
<keyword evidence="2" id="KW-0548">Nucleotidyltransferase</keyword>
<dbReference type="OrthoDB" id="7699805at2759"/>
<keyword evidence="3" id="KW-1185">Reference proteome</keyword>
<organism evidence="2 3">
    <name type="scientific">Lasius niger</name>
    <name type="common">Black garden ant</name>
    <dbReference type="NCBI Taxonomy" id="67767"/>
    <lineage>
        <taxon>Eukaryota</taxon>
        <taxon>Metazoa</taxon>
        <taxon>Ecdysozoa</taxon>
        <taxon>Arthropoda</taxon>
        <taxon>Hexapoda</taxon>
        <taxon>Insecta</taxon>
        <taxon>Pterygota</taxon>
        <taxon>Neoptera</taxon>
        <taxon>Endopterygota</taxon>
        <taxon>Hymenoptera</taxon>
        <taxon>Apocrita</taxon>
        <taxon>Aculeata</taxon>
        <taxon>Formicoidea</taxon>
        <taxon>Formicidae</taxon>
        <taxon>Formicinae</taxon>
        <taxon>Lasius</taxon>
        <taxon>Lasius</taxon>
    </lineage>
</organism>
<proteinExistence type="predicted"/>
<evidence type="ECO:0000313" key="2">
    <source>
        <dbReference type="EMBL" id="KMQ93522.1"/>
    </source>
</evidence>
<evidence type="ECO:0000313" key="3">
    <source>
        <dbReference type="Proteomes" id="UP000036403"/>
    </source>
</evidence>
<dbReference type="InterPro" id="IPR043502">
    <property type="entry name" value="DNA/RNA_pol_sf"/>
</dbReference>
<dbReference type="EMBL" id="LBMM01003452">
    <property type="protein sequence ID" value="KMQ93522.1"/>
    <property type="molecule type" value="Genomic_DNA"/>
</dbReference>
<dbReference type="CDD" id="cd01650">
    <property type="entry name" value="RT_nLTR_like"/>
    <property type="match status" value="1"/>
</dbReference>
<reference evidence="2 3" key="1">
    <citation type="submission" date="2015-04" db="EMBL/GenBank/DDBJ databases">
        <title>Lasius niger genome sequencing.</title>
        <authorList>
            <person name="Konorov E.A."/>
            <person name="Nikitin M.A."/>
            <person name="Kirill M.V."/>
            <person name="Chang P."/>
        </authorList>
    </citation>
    <scope>NUCLEOTIDE SEQUENCE [LARGE SCALE GENOMIC DNA]</scope>
    <source>
        <tissue evidence="2">Whole</tissue>
    </source>
</reference>
<dbReference type="Pfam" id="PF00078">
    <property type="entry name" value="RVT_1"/>
    <property type="match status" value="1"/>
</dbReference>
<dbReference type="GO" id="GO:0003964">
    <property type="term" value="F:RNA-directed DNA polymerase activity"/>
    <property type="evidence" value="ECO:0007669"/>
    <property type="project" value="UniProtKB-KW"/>
</dbReference>
<dbReference type="PROSITE" id="PS50878">
    <property type="entry name" value="RT_POL"/>
    <property type="match status" value="1"/>
</dbReference>
<dbReference type="AlphaFoldDB" id="A0A0J7KSZ7"/>
<dbReference type="SUPFAM" id="SSF56672">
    <property type="entry name" value="DNA/RNA polymerases"/>
    <property type="match status" value="1"/>
</dbReference>
<comment type="caution">
    <text evidence="2">The sequence shown here is derived from an EMBL/GenBank/DDBJ whole genome shotgun (WGS) entry which is preliminary data.</text>
</comment>
<feature type="domain" description="Reverse transcriptase" evidence="1">
    <location>
        <begin position="169"/>
        <end position="447"/>
    </location>
</feature>
<accession>A0A0J7KSZ7</accession>
<evidence type="ECO:0000259" key="1">
    <source>
        <dbReference type="PROSITE" id="PS50878"/>
    </source>
</evidence>
<keyword evidence="2" id="KW-0695">RNA-directed DNA polymerase</keyword>
<dbReference type="STRING" id="67767.A0A0J7KSZ7"/>
<dbReference type="PANTHER" id="PTHR33332">
    <property type="entry name" value="REVERSE TRANSCRIPTASE DOMAIN-CONTAINING PROTEIN"/>
    <property type="match status" value="1"/>
</dbReference>
<dbReference type="InterPro" id="IPR000477">
    <property type="entry name" value="RT_dom"/>
</dbReference>
<keyword evidence="2" id="KW-0808">Transferase</keyword>
<dbReference type="PaxDb" id="67767-A0A0J7KSZ7"/>
<sequence>MRARDLARRVWRRSRNDMHYNTYKTKRNAAQNLIRSAKSAHYLEAFSNARGAASIWSKLRHLGLVKSKANTLKLACTVDELNKFFTAMPDGPTDDYFSGGSASDCELHCSPVSNFDDSKLYWSYVSASAIWRALHKAGSNATGNDGMSPALIKTALPCILPVLEHLFNFSLMHGIFPESWKTAIVCPIPKIKNPKKMQDYRPISILPALSKALERVACEQMCRYLTDRDLLNPCQFAYRGHHSTQTCLIRMLDEVRQAADNRMVTISVFFDISKAFDRVQHFTLISKLRSFDFSQGVLDWIYTYLTERSQVVRDNASGQMSSRMTTRMGIPQGSVLGPLLFSLYLTDLGGALRYCQYNIYADDVQIYYHCKPVDLEEGIRRVNDDVDAILEWAVSNKLLLNAGKTQSIIMGTSRYINAIDLAATPRITVADASIEYATHIKYLGVWISNNLSWDRQVSNTTGKVRSTLYRLKLCAHLLPDALKKRLVESLVFPHIDYCVAALTNITAELDLKLYRAVNACIRFIFRIRADVSITPYYAGLRWLKIGGRRDYHALCLLFGILRHQQPKLIYDQLKYRTATTSRAAMTADDLLLVPHSRTEFYKRSFRLSAARLWNNLPNRLRVLVTGGKFKHELNEYLLGIPPGLNQL</sequence>
<name>A0A0J7KSZ7_LASNI</name>
<gene>
    <name evidence="2" type="ORF">RF55_6373</name>
</gene>
<dbReference type="Proteomes" id="UP000036403">
    <property type="component" value="Unassembled WGS sequence"/>
</dbReference>